<dbReference type="Pfam" id="PF07676">
    <property type="entry name" value="PD40"/>
    <property type="match status" value="4"/>
</dbReference>
<gene>
    <name evidence="4" type="ORF">L0U88_07960</name>
</gene>
<dbReference type="PANTHER" id="PTHR42776">
    <property type="entry name" value="SERINE PEPTIDASE S9 FAMILY MEMBER"/>
    <property type="match status" value="1"/>
</dbReference>
<dbReference type="InterPro" id="IPR011659">
    <property type="entry name" value="WD40"/>
</dbReference>
<evidence type="ECO:0000259" key="3">
    <source>
        <dbReference type="Pfam" id="PF00326"/>
    </source>
</evidence>
<dbReference type="InterPro" id="IPR001375">
    <property type="entry name" value="Peptidase_S9_cat"/>
</dbReference>
<proteinExistence type="predicted"/>
<dbReference type="Gene3D" id="2.120.10.30">
    <property type="entry name" value="TolB, C-terminal domain"/>
    <property type="match status" value="2"/>
</dbReference>
<dbReference type="InterPro" id="IPR011042">
    <property type="entry name" value="6-blade_b-propeller_TolB-like"/>
</dbReference>
<dbReference type="Pfam" id="PF00326">
    <property type="entry name" value="Peptidase_S9"/>
    <property type="match status" value="1"/>
</dbReference>
<name>A0ABS9BGZ5_9BACT</name>
<dbReference type="PANTHER" id="PTHR42776:SF27">
    <property type="entry name" value="DIPEPTIDYL PEPTIDASE FAMILY MEMBER 6"/>
    <property type="match status" value="1"/>
</dbReference>
<dbReference type="Proteomes" id="UP001200145">
    <property type="component" value="Unassembled WGS sequence"/>
</dbReference>
<dbReference type="SUPFAM" id="SSF82171">
    <property type="entry name" value="DPP6 N-terminal domain-like"/>
    <property type="match status" value="1"/>
</dbReference>
<keyword evidence="1" id="KW-0378">Hydrolase</keyword>
<dbReference type="SUPFAM" id="SSF53474">
    <property type="entry name" value="alpha/beta-Hydrolases"/>
    <property type="match status" value="1"/>
</dbReference>
<sequence>MKTVSSPQVSPDGNWIVYQVRSVDSAKDKSSSDLWMMGWDGKENWQLTYDAAGESAPKWSPDGKYISFLSTRTGDKNSQVYALPTKGGEPKRITNIKGSINEYVWTPDGQKLVLSISDPDYSDTAASKIRKPYVINRYQFKQDREGYLDSTGTHLYLFDIPSGKLDTLTSGVYSETQPAISPDGKWLAFVSNRTQVPDKNDNSDIYLMELKKGAVPQALTSWKGSDSRPVFSPDSRHIAYLQSTSQDDFTMYGHSILGVISMDDRKPRLLSSQLDRPVQNIRWEADGQALLALMEDDRRVQVIRVNASTGAHETLTSGDHSFYGMELNTAKKTWVGLRSTPTLPAELFAFESGQLRQLTHHQDSFLAPLQLPLVEGFQSTSKDGTKVSGILYKPHTYQAGQKLPLVIFIHGGPVAQDEFDFDMTRMVYAAAGYAVAAVNYRGSSGRGVAYIRSIYGDWGNKEVMDVVGVANHLVATGVADPARMGLGGWSYGGITTNYTIATDTRFKAAVSGAGSSLQLSLYGSDQYIAQYEYELGVPWKNRDKWLALSYPFFKVDKIKTPTLFMASESDFNVPVAGAEQMYQAFKSVGIPTELVIYPKQYHGISVPSYQIDRLKRHIAWYNKYLK</sequence>
<keyword evidence="5" id="KW-1185">Reference proteome</keyword>
<keyword evidence="2" id="KW-0720">Serine protease</keyword>
<comment type="caution">
    <text evidence="4">The sequence shown here is derived from an EMBL/GenBank/DDBJ whole genome shotgun (WGS) entry which is preliminary data.</text>
</comment>
<protein>
    <submittedName>
        <fullName evidence="4">S9 family peptidase</fullName>
    </submittedName>
</protein>
<evidence type="ECO:0000313" key="5">
    <source>
        <dbReference type="Proteomes" id="UP001200145"/>
    </source>
</evidence>
<accession>A0ABS9BGZ5</accession>
<organism evidence="4 5">
    <name type="scientific">Flavihumibacter fluminis</name>
    <dbReference type="NCBI Taxonomy" id="2909236"/>
    <lineage>
        <taxon>Bacteria</taxon>
        <taxon>Pseudomonadati</taxon>
        <taxon>Bacteroidota</taxon>
        <taxon>Chitinophagia</taxon>
        <taxon>Chitinophagales</taxon>
        <taxon>Chitinophagaceae</taxon>
        <taxon>Flavihumibacter</taxon>
    </lineage>
</organism>
<dbReference type="RefSeq" id="WP_234865329.1">
    <property type="nucleotide sequence ID" value="NZ_JAKEVY010000002.1"/>
</dbReference>
<evidence type="ECO:0000256" key="1">
    <source>
        <dbReference type="ARBA" id="ARBA00022801"/>
    </source>
</evidence>
<feature type="domain" description="Peptidase S9 prolyl oligopeptidase catalytic" evidence="3">
    <location>
        <begin position="421"/>
        <end position="626"/>
    </location>
</feature>
<dbReference type="Gene3D" id="3.40.50.1820">
    <property type="entry name" value="alpha/beta hydrolase"/>
    <property type="match status" value="1"/>
</dbReference>
<evidence type="ECO:0000313" key="4">
    <source>
        <dbReference type="EMBL" id="MCF1714555.1"/>
    </source>
</evidence>
<dbReference type="InterPro" id="IPR029058">
    <property type="entry name" value="AB_hydrolase_fold"/>
</dbReference>
<evidence type="ECO:0000256" key="2">
    <source>
        <dbReference type="ARBA" id="ARBA00022825"/>
    </source>
</evidence>
<keyword evidence="2" id="KW-0645">Protease</keyword>
<dbReference type="EMBL" id="JAKEVY010000002">
    <property type="protein sequence ID" value="MCF1714555.1"/>
    <property type="molecule type" value="Genomic_DNA"/>
</dbReference>
<reference evidence="4 5" key="1">
    <citation type="submission" date="2022-01" db="EMBL/GenBank/DDBJ databases">
        <title>Flavihumibacter sp. nov., isolated from sediment of a river.</title>
        <authorList>
            <person name="Liu H."/>
        </authorList>
    </citation>
    <scope>NUCLEOTIDE SEQUENCE [LARGE SCALE GENOMIC DNA]</scope>
    <source>
        <strain evidence="4 5">RY-1</strain>
    </source>
</reference>